<proteinExistence type="predicted"/>
<keyword evidence="1" id="KW-0732">Signal</keyword>
<keyword evidence="3" id="KW-0418">Kinase</keyword>
<dbReference type="InterPro" id="IPR000719">
    <property type="entry name" value="Prot_kinase_dom"/>
</dbReference>
<dbReference type="Pfam" id="PF00069">
    <property type="entry name" value="Pkinase"/>
    <property type="match status" value="1"/>
</dbReference>
<dbReference type="GO" id="GO:0004674">
    <property type="term" value="F:protein serine/threonine kinase activity"/>
    <property type="evidence" value="ECO:0007669"/>
    <property type="project" value="TreeGrafter"/>
</dbReference>
<evidence type="ECO:0000313" key="3">
    <source>
        <dbReference type="EMBL" id="KAJ7781697.1"/>
    </source>
</evidence>
<dbReference type="InterPro" id="IPR011009">
    <property type="entry name" value="Kinase-like_dom_sf"/>
</dbReference>
<dbReference type="GO" id="GO:0005524">
    <property type="term" value="F:ATP binding"/>
    <property type="evidence" value="ECO:0007669"/>
    <property type="project" value="InterPro"/>
</dbReference>
<gene>
    <name evidence="3" type="ORF">DFH07DRAFT_764722</name>
</gene>
<name>A0AAD7KAP9_9AGAR</name>
<dbReference type="SUPFAM" id="SSF56112">
    <property type="entry name" value="Protein kinase-like (PK-like)"/>
    <property type="match status" value="1"/>
</dbReference>
<dbReference type="GO" id="GO:0005634">
    <property type="term" value="C:nucleus"/>
    <property type="evidence" value="ECO:0007669"/>
    <property type="project" value="TreeGrafter"/>
</dbReference>
<dbReference type="SMART" id="SM00220">
    <property type="entry name" value="S_TKc"/>
    <property type="match status" value="1"/>
</dbReference>
<dbReference type="PANTHER" id="PTHR44167">
    <property type="entry name" value="OVARIAN-SPECIFIC SERINE/THREONINE-PROTEIN KINASE LOK-RELATED"/>
    <property type="match status" value="1"/>
</dbReference>
<keyword evidence="4" id="KW-1185">Reference proteome</keyword>
<reference evidence="3" key="1">
    <citation type="submission" date="2023-03" db="EMBL/GenBank/DDBJ databases">
        <title>Massive genome expansion in bonnet fungi (Mycena s.s.) driven by repeated elements and novel gene families across ecological guilds.</title>
        <authorList>
            <consortium name="Lawrence Berkeley National Laboratory"/>
            <person name="Harder C.B."/>
            <person name="Miyauchi S."/>
            <person name="Viragh M."/>
            <person name="Kuo A."/>
            <person name="Thoen E."/>
            <person name="Andreopoulos B."/>
            <person name="Lu D."/>
            <person name="Skrede I."/>
            <person name="Drula E."/>
            <person name="Henrissat B."/>
            <person name="Morin E."/>
            <person name="Kohler A."/>
            <person name="Barry K."/>
            <person name="LaButti K."/>
            <person name="Morin E."/>
            <person name="Salamov A."/>
            <person name="Lipzen A."/>
            <person name="Mereny Z."/>
            <person name="Hegedus B."/>
            <person name="Baldrian P."/>
            <person name="Stursova M."/>
            <person name="Weitz H."/>
            <person name="Taylor A."/>
            <person name="Grigoriev I.V."/>
            <person name="Nagy L.G."/>
            <person name="Martin F."/>
            <person name="Kauserud H."/>
        </authorList>
    </citation>
    <scope>NUCLEOTIDE SEQUENCE</scope>
    <source>
        <strain evidence="3">CBHHK188m</strain>
    </source>
</reference>
<sequence>MVFLVLLLCCALGLYFLWVHYHSIEFDHEGVNGHDPETEWAWFRYFLSQHGLALYDTPEFSKAPTAPDRCAMEPFHPQEDENFVFRVVPCIRRTAPDIWTHLAVDSMGREVMIKAVSVILHHQTAFIVQARWGNWSFFPDVPTVAFWAGIEMYQLLEGLSFMHEHGIAHGDIHPGNILCNSHDFRSSSTSCPVFENFKLSPMFRLAFIDFGASSHFIRPSESCHVPCLRNTGPPPEFRAPELDHGSSFNPFLADVFSLGCVFSRFNLPKVVPVGYQHLIDDMTNPDPDARPNAHTAFECLRALNDEQKCFWG</sequence>
<dbReference type="EMBL" id="JARJLG010000004">
    <property type="protein sequence ID" value="KAJ7781697.1"/>
    <property type="molecule type" value="Genomic_DNA"/>
</dbReference>
<evidence type="ECO:0000259" key="2">
    <source>
        <dbReference type="PROSITE" id="PS50011"/>
    </source>
</evidence>
<dbReference type="PANTHER" id="PTHR44167:SF24">
    <property type="entry name" value="SERINE_THREONINE-PROTEIN KINASE CHK2"/>
    <property type="match status" value="1"/>
</dbReference>
<dbReference type="Gene3D" id="1.10.510.10">
    <property type="entry name" value="Transferase(Phosphotransferase) domain 1"/>
    <property type="match status" value="1"/>
</dbReference>
<keyword evidence="3" id="KW-0808">Transferase</keyword>
<dbReference type="Proteomes" id="UP001215280">
    <property type="component" value="Unassembled WGS sequence"/>
</dbReference>
<feature type="chain" id="PRO_5042236298" evidence="1">
    <location>
        <begin position="24"/>
        <end position="312"/>
    </location>
</feature>
<feature type="signal peptide" evidence="1">
    <location>
        <begin position="1"/>
        <end position="23"/>
    </location>
</feature>
<dbReference type="CDD" id="cd00180">
    <property type="entry name" value="PKc"/>
    <property type="match status" value="1"/>
</dbReference>
<comment type="caution">
    <text evidence="3">The sequence shown here is derived from an EMBL/GenBank/DDBJ whole genome shotgun (WGS) entry which is preliminary data.</text>
</comment>
<accession>A0AAD7KAP9</accession>
<dbReference type="AlphaFoldDB" id="A0AAD7KAP9"/>
<organism evidence="3 4">
    <name type="scientific">Mycena maculata</name>
    <dbReference type="NCBI Taxonomy" id="230809"/>
    <lineage>
        <taxon>Eukaryota</taxon>
        <taxon>Fungi</taxon>
        <taxon>Dikarya</taxon>
        <taxon>Basidiomycota</taxon>
        <taxon>Agaricomycotina</taxon>
        <taxon>Agaricomycetes</taxon>
        <taxon>Agaricomycetidae</taxon>
        <taxon>Agaricales</taxon>
        <taxon>Marasmiineae</taxon>
        <taxon>Mycenaceae</taxon>
        <taxon>Mycena</taxon>
    </lineage>
</organism>
<evidence type="ECO:0000313" key="4">
    <source>
        <dbReference type="Proteomes" id="UP001215280"/>
    </source>
</evidence>
<protein>
    <submittedName>
        <fullName evidence="3">Kinase-like domain-containing protein</fullName>
    </submittedName>
</protein>
<dbReference type="PROSITE" id="PS50011">
    <property type="entry name" value="PROTEIN_KINASE_DOM"/>
    <property type="match status" value="1"/>
</dbReference>
<dbReference type="GO" id="GO:0044773">
    <property type="term" value="P:mitotic DNA damage checkpoint signaling"/>
    <property type="evidence" value="ECO:0007669"/>
    <property type="project" value="TreeGrafter"/>
</dbReference>
<evidence type="ECO:0000256" key="1">
    <source>
        <dbReference type="SAM" id="SignalP"/>
    </source>
</evidence>
<feature type="domain" description="Protein kinase" evidence="2">
    <location>
        <begin position="1"/>
        <end position="312"/>
    </location>
</feature>